<dbReference type="PRINTS" id="PR00305">
    <property type="entry name" value="1433ZETA"/>
</dbReference>
<dbReference type="SUPFAM" id="SSF48445">
    <property type="entry name" value="14-3-3 protein"/>
    <property type="match status" value="1"/>
</dbReference>
<dbReference type="Pfam" id="PF00244">
    <property type="entry name" value="14-3-3"/>
    <property type="match status" value="1"/>
</dbReference>
<sequence length="104" mass="11541">MKGDYHRYLAEFATRNDRKEAVENSLMAYKAASAVAMTELASTHPNHLGLALSFSIFYYEILNSSEHTCRLTKAAFDDAVAELATLSEESYQDATSITQLSVII</sequence>
<organism evidence="3 4">
    <name type="scientific">Rangifer tarandus platyrhynchus</name>
    <name type="common">Svalbard reindeer</name>
    <dbReference type="NCBI Taxonomy" id="3082113"/>
    <lineage>
        <taxon>Eukaryota</taxon>
        <taxon>Metazoa</taxon>
        <taxon>Chordata</taxon>
        <taxon>Craniata</taxon>
        <taxon>Vertebrata</taxon>
        <taxon>Euteleostomi</taxon>
        <taxon>Mammalia</taxon>
        <taxon>Eutheria</taxon>
        <taxon>Laurasiatheria</taxon>
        <taxon>Artiodactyla</taxon>
        <taxon>Ruminantia</taxon>
        <taxon>Pecora</taxon>
        <taxon>Cervidae</taxon>
        <taxon>Odocoileinae</taxon>
        <taxon>Rangifer</taxon>
    </lineage>
</organism>
<reference evidence="3" key="1">
    <citation type="submission" date="2023-04" db="EMBL/GenBank/DDBJ databases">
        <authorList>
            <consortium name="ELIXIR-Norway"/>
        </authorList>
    </citation>
    <scope>NUCLEOTIDE SEQUENCE [LARGE SCALE GENOMIC DNA]</scope>
</reference>
<evidence type="ECO:0000259" key="2">
    <source>
        <dbReference type="SMART" id="SM00101"/>
    </source>
</evidence>
<dbReference type="Proteomes" id="UP001176941">
    <property type="component" value="Chromosome 16"/>
</dbReference>
<evidence type="ECO:0000313" key="4">
    <source>
        <dbReference type="Proteomes" id="UP001176941"/>
    </source>
</evidence>
<dbReference type="EMBL" id="OX459952">
    <property type="protein sequence ID" value="CAI9157849.1"/>
    <property type="molecule type" value="Genomic_DNA"/>
</dbReference>
<comment type="similarity">
    <text evidence="1">Belongs to the 14-3-3 family.</text>
</comment>
<dbReference type="InterPro" id="IPR036815">
    <property type="entry name" value="14-3-3_dom_sf"/>
</dbReference>
<evidence type="ECO:0000256" key="1">
    <source>
        <dbReference type="ARBA" id="ARBA00006141"/>
    </source>
</evidence>
<dbReference type="InterPro" id="IPR023410">
    <property type="entry name" value="14-3-3_domain"/>
</dbReference>
<feature type="domain" description="14-3-3" evidence="2">
    <location>
        <begin position="1"/>
        <end position="100"/>
    </location>
</feature>
<protein>
    <recommendedName>
        <fullName evidence="2">14-3-3 domain-containing protein</fullName>
    </recommendedName>
</protein>
<dbReference type="PANTHER" id="PTHR18860">
    <property type="entry name" value="14-3-3 PROTEIN"/>
    <property type="match status" value="1"/>
</dbReference>
<keyword evidence="4" id="KW-1185">Reference proteome</keyword>
<name>A0ABN8Y8G9_RANTA</name>
<proteinExistence type="inferred from homology"/>
<evidence type="ECO:0000313" key="3">
    <source>
        <dbReference type="EMBL" id="CAI9157849.1"/>
    </source>
</evidence>
<dbReference type="Gene3D" id="1.20.190.20">
    <property type="entry name" value="14-3-3 domain"/>
    <property type="match status" value="1"/>
</dbReference>
<gene>
    <name evidence="3" type="ORF">MRATA1EN1_LOCUS6811</name>
</gene>
<accession>A0ABN8Y8G9</accession>
<dbReference type="InterPro" id="IPR000308">
    <property type="entry name" value="14-3-3"/>
</dbReference>
<dbReference type="SMART" id="SM00101">
    <property type="entry name" value="14_3_3"/>
    <property type="match status" value="1"/>
</dbReference>